<dbReference type="Proteomes" id="UP001157974">
    <property type="component" value="Unassembled WGS sequence"/>
</dbReference>
<name>A0AAV8UZT5_9RHOD</name>
<reference evidence="1 2" key="1">
    <citation type="journal article" date="2023" name="Nat. Commun.">
        <title>Origin of minicircular mitochondrial genomes in red algae.</title>
        <authorList>
            <person name="Lee Y."/>
            <person name="Cho C.H."/>
            <person name="Lee Y.M."/>
            <person name="Park S.I."/>
            <person name="Yang J.H."/>
            <person name="West J.A."/>
            <person name="Bhattacharya D."/>
            <person name="Yoon H.S."/>
        </authorList>
    </citation>
    <scope>NUCLEOTIDE SEQUENCE [LARGE SCALE GENOMIC DNA]</scope>
    <source>
        <strain evidence="1 2">CCMP1338</strain>
        <tissue evidence="1">Whole cell</tissue>
    </source>
</reference>
<keyword evidence="2" id="KW-1185">Reference proteome</keyword>
<dbReference type="EMBL" id="JAMWBK010000002">
    <property type="protein sequence ID" value="KAJ8908076.1"/>
    <property type="molecule type" value="Genomic_DNA"/>
</dbReference>
<dbReference type="AlphaFoldDB" id="A0AAV8UZT5"/>
<evidence type="ECO:0000313" key="2">
    <source>
        <dbReference type="Proteomes" id="UP001157974"/>
    </source>
</evidence>
<sequence length="166" mass="18282">MPKTAKKNQGFNRSYEYVALEAVPFAISAECRLLLKRAPDESFGFATRGSVSSYEGVLLQRNLVAQHMVCSLQIVFTRLDKSACWSLSAEQLLARNPTTVKDTSRLGSDRLGPASIDHSYPVSIRRKGRNLESTSSLIQDYIRSPSRSLAGCLGKLEPKEPMSSVA</sequence>
<protein>
    <submittedName>
        <fullName evidence="1">Uncharacterized protein</fullName>
    </submittedName>
</protein>
<organism evidence="1 2">
    <name type="scientific">Rhodosorus marinus</name>
    <dbReference type="NCBI Taxonomy" id="101924"/>
    <lineage>
        <taxon>Eukaryota</taxon>
        <taxon>Rhodophyta</taxon>
        <taxon>Stylonematophyceae</taxon>
        <taxon>Stylonematales</taxon>
        <taxon>Stylonemataceae</taxon>
        <taxon>Rhodosorus</taxon>
    </lineage>
</organism>
<gene>
    <name evidence="1" type="ORF">NDN08_008171</name>
</gene>
<accession>A0AAV8UZT5</accession>
<evidence type="ECO:0000313" key="1">
    <source>
        <dbReference type="EMBL" id="KAJ8908076.1"/>
    </source>
</evidence>
<comment type="caution">
    <text evidence="1">The sequence shown here is derived from an EMBL/GenBank/DDBJ whole genome shotgun (WGS) entry which is preliminary data.</text>
</comment>
<proteinExistence type="predicted"/>